<keyword evidence="2" id="KW-1185">Reference proteome</keyword>
<dbReference type="EMBL" id="UYRT01001290">
    <property type="protein sequence ID" value="VDK29444.1"/>
    <property type="molecule type" value="Genomic_DNA"/>
</dbReference>
<dbReference type="AlphaFoldDB" id="A0A183CXF0"/>
<dbReference type="Gene3D" id="3.30.830.10">
    <property type="entry name" value="Metalloenzyme, LuxS/M16 peptidase-like"/>
    <property type="match status" value="1"/>
</dbReference>
<reference evidence="3" key="1">
    <citation type="submission" date="2016-06" db="UniProtKB">
        <authorList>
            <consortium name="WormBaseParasite"/>
        </authorList>
    </citation>
    <scope>IDENTIFICATION</scope>
</reference>
<reference evidence="1 2" key="2">
    <citation type="submission" date="2018-11" db="EMBL/GenBank/DDBJ databases">
        <authorList>
            <consortium name="Pathogen Informatics"/>
        </authorList>
    </citation>
    <scope>NUCLEOTIDE SEQUENCE [LARGE SCALE GENOMIC DNA]</scope>
</reference>
<name>A0A183CXF0_9BILA</name>
<evidence type="ECO:0000313" key="2">
    <source>
        <dbReference type="Proteomes" id="UP000271098"/>
    </source>
</evidence>
<dbReference type="SUPFAM" id="SSF63411">
    <property type="entry name" value="LuxS/MPP-like metallohydrolase"/>
    <property type="match status" value="1"/>
</dbReference>
<accession>A0A183CXF0</accession>
<sequence>MAIELVQEMGNSNSYIYGVLQLEKFHQNVLKQTEQNPTEVLNKLEVLRLALLNAPKNLHIVCNTGEIMPSFAPSLQWLLHCNRLNPEACNAFLNTPGESIEKSGFGRQRVISVAACEASFLEQSVNFLHNWGSDELLAVQLLAQYLSQAEGPLWKAIRGKGLAYTVRIEVSPDNQLLELSIYRSAQLEQAYEQAKKVVYTELEHIDEQDFEAAKRSFVSEIIQAEDTVDSAADRAICNHLRGLPPHFWRYAPPSNYIRCLF</sequence>
<dbReference type="WBParaSite" id="GPUH_0000114101-mRNA-1">
    <property type="protein sequence ID" value="GPUH_0000114101-mRNA-1"/>
    <property type="gene ID" value="GPUH_0000114101"/>
</dbReference>
<evidence type="ECO:0000313" key="3">
    <source>
        <dbReference type="WBParaSite" id="GPUH_0000114101-mRNA-1"/>
    </source>
</evidence>
<evidence type="ECO:0000313" key="1">
    <source>
        <dbReference type="EMBL" id="VDK29444.1"/>
    </source>
</evidence>
<gene>
    <name evidence="1" type="ORF">GPUH_LOCUS1141</name>
</gene>
<dbReference type="GO" id="GO:0046872">
    <property type="term" value="F:metal ion binding"/>
    <property type="evidence" value="ECO:0007669"/>
    <property type="project" value="InterPro"/>
</dbReference>
<dbReference type="Proteomes" id="UP000271098">
    <property type="component" value="Unassembled WGS sequence"/>
</dbReference>
<proteinExistence type="predicted"/>
<dbReference type="PANTHER" id="PTHR43016">
    <property type="entry name" value="PRESEQUENCE PROTEASE"/>
    <property type="match status" value="1"/>
</dbReference>
<organism evidence="3">
    <name type="scientific">Gongylonema pulchrum</name>
    <dbReference type="NCBI Taxonomy" id="637853"/>
    <lineage>
        <taxon>Eukaryota</taxon>
        <taxon>Metazoa</taxon>
        <taxon>Ecdysozoa</taxon>
        <taxon>Nematoda</taxon>
        <taxon>Chromadorea</taxon>
        <taxon>Rhabditida</taxon>
        <taxon>Spirurina</taxon>
        <taxon>Spiruromorpha</taxon>
        <taxon>Spiruroidea</taxon>
        <taxon>Gongylonematidae</taxon>
        <taxon>Gongylonema</taxon>
    </lineage>
</organism>
<dbReference type="InterPro" id="IPR011249">
    <property type="entry name" value="Metalloenz_LuxS/M16"/>
</dbReference>
<dbReference type="PANTHER" id="PTHR43016:SF16">
    <property type="entry name" value="METALLOPROTEASE, PUTATIVE (AFU_ORTHOLOGUE AFUA_4G07610)-RELATED"/>
    <property type="match status" value="1"/>
</dbReference>
<dbReference type="OrthoDB" id="5814601at2759"/>
<protein>
    <submittedName>
        <fullName evidence="3">Peptidase_M16_C domain-containing protein</fullName>
    </submittedName>
</protein>